<reference evidence="2 3" key="1">
    <citation type="submission" date="2019-11" db="EMBL/GenBank/DDBJ databases">
        <title>Characterisation of Fundicoccus ignavus gen. nov. sp. nov., a novel genus of the family Aerococcaceae isolated from bulk tank milk.</title>
        <authorList>
            <person name="Siebert A."/>
            <person name="Huptas C."/>
            <person name="Wenning M."/>
            <person name="Scherer S."/>
            <person name="Doll E.V."/>
        </authorList>
    </citation>
    <scope>NUCLEOTIDE SEQUENCE [LARGE SCALE GENOMIC DNA]</scope>
    <source>
        <strain evidence="2 3">WS4759</strain>
    </source>
</reference>
<protein>
    <submittedName>
        <fullName evidence="2">ABC transporter substrate-binding protein</fullName>
    </submittedName>
</protein>
<proteinExistence type="predicted"/>
<evidence type="ECO:0000313" key="3">
    <source>
        <dbReference type="Proteomes" id="UP000430975"/>
    </source>
</evidence>
<gene>
    <name evidence="2" type="ORF">GIY09_07145</name>
</gene>
<keyword evidence="3" id="KW-1185">Reference proteome</keyword>
<comment type="caution">
    <text evidence="2">The sequence shown here is derived from an EMBL/GenBank/DDBJ whole genome shotgun (WGS) entry which is preliminary data.</text>
</comment>
<dbReference type="SUPFAM" id="SSF53822">
    <property type="entry name" value="Periplasmic binding protein-like I"/>
    <property type="match status" value="1"/>
</dbReference>
<dbReference type="RefSeq" id="WP_153863584.1">
    <property type="nucleotide sequence ID" value="NZ_WJQS01000005.1"/>
</dbReference>
<dbReference type="Pfam" id="PF04392">
    <property type="entry name" value="ABC_sub_bind"/>
    <property type="match status" value="1"/>
</dbReference>
<dbReference type="CDD" id="cd06325">
    <property type="entry name" value="PBP1_ABC_unchar_transporter"/>
    <property type="match status" value="1"/>
</dbReference>
<evidence type="ECO:0000313" key="2">
    <source>
        <dbReference type="EMBL" id="MRI85656.1"/>
    </source>
</evidence>
<feature type="chain" id="PRO_5039608243" evidence="1">
    <location>
        <begin position="31"/>
        <end position="325"/>
    </location>
</feature>
<dbReference type="Gene3D" id="3.40.50.2300">
    <property type="match status" value="2"/>
</dbReference>
<dbReference type="Proteomes" id="UP000430975">
    <property type="component" value="Unassembled WGS sequence"/>
</dbReference>
<dbReference type="PANTHER" id="PTHR35271:SF1">
    <property type="entry name" value="ABC TRANSPORTER, SUBSTRATE-BINDING LIPOPROTEIN"/>
    <property type="match status" value="1"/>
</dbReference>
<dbReference type="EMBL" id="WJQS01000005">
    <property type="protein sequence ID" value="MRI85656.1"/>
    <property type="molecule type" value="Genomic_DNA"/>
</dbReference>
<keyword evidence="1" id="KW-0732">Signal</keyword>
<sequence length="325" mass="35140">MKEKHPKFMNKSLLLAMLMSLLAIILSPLANTNAQEDTPIKIGVLQHVEHEALNDAQQGFIDRMNEEYGDRIEWDIQNASGNMASLQSIAEKLARESDVLYAIATPAAQALAAVETEKPIFFSAVAAPLQAGLVDTMEEPGRNLTGTTNLGPIEDHVELLIKNFPDAKNIGILYNSSEVNAQHQVDLAVEAMEARDLTPVLGTITSTNDIQQILSSLIEEIDVLLMVTDNTVDSSIALVGDMAKAAGIPTVGSSDSVVKANGLMTISNSYIDYGVQTAEMAIRYLEEDLNVAEMPVEIGKDFVMIVNEEFAEAIGIDPATLVELD</sequence>
<dbReference type="PANTHER" id="PTHR35271">
    <property type="entry name" value="ABC TRANSPORTER, SUBSTRATE-BINDING LIPOPROTEIN-RELATED"/>
    <property type="match status" value="1"/>
</dbReference>
<dbReference type="InterPro" id="IPR007487">
    <property type="entry name" value="ABC_transpt-TYRBP-like"/>
</dbReference>
<feature type="signal peptide" evidence="1">
    <location>
        <begin position="1"/>
        <end position="30"/>
    </location>
</feature>
<dbReference type="AlphaFoldDB" id="A0A6I2GEG3"/>
<name>A0A6I2GEG3_9LACT</name>
<accession>A0A6I2GEG3</accession>
<evidence type="ECO:0000256" key="1">
    <source>
        <dbReference type="SAM" id="SignalP"/>
    </source>
</evidence>
<dbReference type="InterPro" id="IPR028082">
    <property type="entry name" value="Peripla_BP_I"/>
</dbReference>
<organism evidence="2 3">
    <name type="scientific">Fundicoccus ignavus</name>
    <dbReference type="NCBI Taxonomy" id="2664442"/>
    <lineage>
        <taxon>Bacteria</taxon>
        <taxon>Bacillati</taxon>
        <taxon>Bacillota</taxon>
        <taxon>Bacilli</taxon>
        <taxon>Lactobacillales</taxon>
        <taxon>Aerococcaceae</taxon>
        <taxon>Fundicoccus</taxon>
    </lineage>
</organism>